<dbReference type="EMBL" id="JAINWA010000003">
    <property type="protein sequence ID" value="MCD1655250.1"/>
    <property type="molecule type" value="Genomic_DNA"/>
</dbReference>
<dbReference type="PANTHER" id="PTHR38731">
    <property type="entry name" value="LIPL45-RELATED LIPOPROTEIN-RELATED"/>
    <property type="match status" value="1"/>
</dbReference>
<evidence type="ECO:0000256" key="1">
    <source>
        <dbReference type="SAM" id="Phobius"/>
    </source>
</evidence>
<name>A0AAE3EHS8_9SPIR</name>
<feature type="domain" description="FecR protein" evidence="2">
    <location>
        <begin position="81"/>
        <end position="168"/>
    </location>
</feature>
<keyword evidence="1" id="KW-0812">Transmembrane</keyword>
<evidence type="ECO:0000259" key="2">
    <source>
        <dbReference type="Pfam" id="PF04773"/>
    </source>
</evidence>
<dbReference type="InterPro" id="IPR006860">
    <property type="entry name" value="FecR"/>
</dbReference>
<keyword evidence="1" id="KW-0472">Membrane</keyword>
<protein>
    <submittedName>
        <fullName evidence="3">FecR domain-containing protein</fullName>
    </submittedName>
</protein>
<keyword evidence="1" id="KW-1133">Transmembrane helix</keyword>
<accession>A0AAE3EHS8</accession>
<dbReference type="Pfam" id="PF04773">
    <property type="entry name" value="FecR"/>
    <property type="match status" value="1"/>
</dbReference>
<dbReference type="RefSeq" id="WP_230756167.1">
    <property type="nucleotide sequence ID" value="NZ_JAINWA010000003.1"/>
</dbReference>
<feature type="transmembrane region" description="Helical" evidence="1">
    <location>
        <begin position="298"/>
        <end position="320"/>
    </location>
</feature>
<dbReference type="AlphaFoldDB" id="A0AAE3EHS8"/>
<feature type="transmembrane region" description="Helical" evidence="1">
    <location>
        <begin position="35"/>
        <end position="54"/>
    </location>
</feature>
<proteinExistence type="predicted"/>
<sequence>MRNERLLLCALFLILFPAVAVLSQARGGAVSAPDGSGAVFGSIVWAEGSTFTLLRGSSRRVYSVDDLEAIGTRLISGDILQTGPSTFLELSVREPRASIQIAENTSFLCSSDSAGRSSSGELHYGRIRAKVATLSGNSSFRLSTPTLVAGVRGTDFGCDLLVDQDASSAAGVRMTHRVFCFSGAVLVSEITDEGSGVAAEPVELSGGDMVERVIETGSSSEAPVPLSSQPVSGEVEQFWGKRPVLGLDPALPASDEPIAEALPPPREPRTWKEGSWTVLEIIRPEWRKEELLMRNRQIPSWAVAGLMTLGSTACVTGAWYDASVDSASSIPERSLSAGLVMIGTGSLLGLISSLVP</sequence>
<comment type="caution">
    <text evidence="3">The sequence shown here is derived from an EMBL/GenBank/DDBJ whole genome shotgun (WGS) entry which is preliminary data.</text>
</comment>
<dbReference type="Proteomes" id="UP001198163">
    <property type="component" value="Unassembled WGS sequence"/>
</dbReference>
<feature type="transmembrane region" description="Helical" evidence="1">
    <location>
        <begin position="335"/>
        <end position="355"/>
    </location>
</feature>
<keyword evidence="4" id="KW-1185">Reference proteome</keyword>
<organism evidence="3 4">
    <name type="scientific">Teretinema zuelzerae</name>
    <dbReference type="NCBI Taxonomy" id="156"/>
    <lineage>
        <taxon>Bacteria</taxon>
        <taxon>Pseudomonadati</taxon>
        <taxon>Spirochaetota</taxon>
        <taxon>Spirochaetia</taxon>
        <taxon>Spirochaetales</taxon>
        <taxon>Treponemataceae</taxon>
        <taxon>Teretinema</taxon>
    </lineage>
</organism>
<reference evidence="3" key="1">
    <citation type="submission" date="2021-08" db="EMBL/GenBank/DDBJ databases">
        <title>Comparative analyses of Brucepasteria parasyntrophica and Teretinema zuelzerae.</title>
        <authorList>
            <person name="Song Y."/>
            <person name="Brune A."/>
        </authorList>
    </citation>
    <scope>NUCLEOTIDE SEQUENCE</scope>
    <source>
        <strain evidence="3">DSM 1903</strain>
    </source>
</reference>
<gene>
    <name evidence="3" type="ORF">K7J14_11155</name>
</gene>
<evidence type="ECO:0000313" key="3">
    <source>
        <dbReference type="EMBL" id="MCD1655250.1"/>
    </source>
</evidence>
<evidence type="ECO:0000313" key="4">
    <source>
        <dbReference type="Proteomes" id="UP001198163"/>
    </source>
</evidence>